<dbReference type="Pfam" id="PF00551">
    <property type="entry name" value="Formyl_trans_N"/>
    <property type="match status" value="1"/>
</dbReference>
<keyword evidence="9" id="KW-1185">Reference proteome</keyword>
<comment type="similarity">
    <text evidence="1 5">Belongs to the Fmt family.</text>
</comment>
<protein>
    <recommendedName>
        <fullName evidence="2 5">Methionyl-tRNA formyltransferase</fullName>
        <ecNumber evidence="2 5">2.1.2.9</ecNumber>
    </recommendedName>
</protein>
<organism evidence="8 9">
    <name type="scientific">Siphonobacter aquaeclarae</name>
    <dbReference type="NCBI Taxonomy" id="563176"/>
    <lineage>
        <taxon>Bacteria</taxon>
        <taxon>Pseudomonadati</taxon>
        <taxon>Bacteroidota</taxon>
        <taxon>Cytophagia</taxon>
        <taxon>Cytophagales</taxon>
        <taxon>Cytophagaceae</taxon>
        <taxon>Siphonobacter</taxon>
    </lineage>
</organism>
<evidence type="ECO:0000256" key="1">
    <source>
        <dbReference type="ARBA" id="ARBA00010699"/>
    </source>
</evidence>
<dbReference type="InterPro" id="IPR036477">
    <property type="entry name" value="Formyl_transf_N_sf"/>
</dbReference>
<comment type="function">
    <text evidence="5">Attaches a formyl group to the free amino group of methionyl-tRNA(fMet). The formyl group appears to play a dual role in the initiator identity of N-formylmethionyl-tRNA by promoting its recognition by IF2 and preventing the misappropriation of this tRNA by the elongation apparatus.</text>
</comment>
<feature type="binding site" evidence="5">
    <location>
        <begin position="125"/>
        <end position="128"/>
    </location>
    <ligand>
        <name>(6S)-5,6,7,8-tetrahydrofolate</name>
        <dbReference type="ChEBI" id="CHEBI:57453"/>
    </ligand>
</feature>
<accession>A0A1G9W9C0</accession>
<dbReference type="Pfam" id="PF02911">
    <property type="entry name" value="Formyl_trans_C"/>
    <property type="match status" value="1"/>
</dbReference>
<evidence type="ECO:0000259" key="6">
    <source>
        <dbReference type="Pfam" id="PF00551"/>
    </source>
</evidence>
<dbReference type="CDD" id="cd08704">
    <property type="entry name" value="Met_tRNA_FMT_C"/>
    <property type="match status" value="1"/>
</dbReference>
<evidence type="ECO:0000256" key="4">
    <source>
        <dbReference type="ARBA" id="ARBA00022917"/>
    </source>
</evidence>
<dbReference type="InterPro" id="IPR005794">
    <property type="entry name" value="Fmt"/>
</dbReference>
<dbReference type="InterPro" id="IPR044135">
    <property type="entry name" value="Met-tRNA-FMT_C"/>
</dbReference>
<evidence type="ECO:0000256" key="2">
    <source>
        <dbReference type="ARBA" id="ARBA00012261"/>
    </source>
</evidence>
<dbReference type="SUPFAM" id="SSF53328">
    <property type="entry name" value="Formyltransferase"/>
    <property type="match status" value="1"/>
</dbReference>
<dbReference type="InterPro" id="IPR011034">
    <property type="entry name" value="Formyl_transferase-like_C_sf"/>
</dbReference>
<name>A0A1G9W9C0_9BACT</name>
<dbReference type="GO" id="GO:0004479">
    <property type="term" value="F:methionyl-tRNA formyltransferase activity"/>
    <property type="evidence" value="ECO:0007669"/>
    <property type="project" value="UniProtKB-UniRule"/>
</dbReference>
<proteinExistence type="inferred from homology"/>
<evidence type="ECO:0000313" key="8">
    <source>
        <dbReference type="EMBL" id="SDM80821.1"/>
    </source>
</evidence>
<comment type="catalytic activity">
    <reaction evidence="5">
        <text>L-methionyl-tRNA(fMet) + (6R)-10-formyltetrahydrofolate = N-formyl-L-methionyl-tRNA(fMet) + (6S)-5,6,7,8-tetrahydrofolate + H(+)</text>
        <dbReference type="Rhea" id="RHEA:24380"/>
        <dbReference type="Rhea" id="RHEA-COMP:9952"/>
        <dbReference type="Rhea" id="RHEA-COMP:9953"/>
        <dbReference type="ChEBI" id="CHEBI:15378"/>
        <dbReference type="ChEBI" id="CHEBI:57453"/>
        <dbReference type="ChEBI" id="CHEBI:78530"/>
        <dbReference type="ChEBI" id="CHEBI:78844"/>
        <dbReference type="ChEBI" id="CHEBI:195366"/>
        <dbReference type="EC" id="2.1.2.9"/>
    </reaction>
</comment>
<evidence type="ECO:0000256" key="3">
    <source>
        <dbReference type="ARBA" id="ARBA00022679"/>
    </source>
</evidence>
<dbReference type="AlphaFoldDB" id="A0A1G9W9C0"/>
<dbReference type="InterPro" id="IPR005793">
    <property type="entry name" value="Formyl_trans_C"/>
</dbReference>
<keyword evidence="4 5" id="KW-0648">Protein biosynthesis</keyword>
<dbReference type="STRING" id="563176.SAMN04488090_4288"/>
<dbReference type="InterPro" id="IPR002376">
    <property type="entry name" value="Formyl_transf_N"/>
</dbReference>
<dbReference type="EMBL" id="FNGS01000009">
    <property type="protein sequence ID" value="SDM80821.1"/>
    <property type="molecule type" value="Genomic_DNA"/>
</dbReference>
<dbReference type="SUPFAM" id="SSF50486">
    <property type="entry name" value="FMT C-terminal domain-like"/>
    <property type="match status" value="1"/>
</dbReference>
<evidence type="ECO:0000313" key="9">
    <source>
        <dbReference type="Proteomes" id="UP000198901"/>
    </source>
</evidence>
<gene>
    <name evidence="5" type="primary">fmt</name>
    <name evidence="8" type="ORF">SAMN04488090_4288</name>
</gene>
<dbReference type="HAMAP" id="MF_00182">
    <property type="entry name" value="Formyl_trans"/>
    <property type="match status" value="1"/>
</dbReference>
<dbReference type="PANTHER" id="PTHR11138">
    <property type="entry name" value="METHIONYL-TRNA FORMYLTRANSFERASE"/>
    <property type="match status" value="1"/>
</dbReference>
<evidence type="ECO:0000256" key="5">
    <source>
        <dbReference type="HAMAP-Rule" id="MF_00182"/>
    </source>
</evidence>
<dbReference type="Proteomes" id="UP000198901">
    <property type="component" value="Unassembled WGS sequence"/>
</dbReference>
<dbReference type="CDD" id="cd08646">
    <property type="entry name" value="FMT_core_Met-tRNA-FMT_N"/>
    <property type="match status" value="1"/>
</dbReference>
<dbReference type="NCBIfam" id="TIGR00460">
    <property type="entry name" value="fmt"/>
    <property type="match status" value="1"/>
</dbReference>
<feature type="domain" description="Formyl transferase C-terminal" evidence="7">
    <location>
        <begin position="220"/>
        <end position="317"/>
    </location>
</feature>
<reference evidence="8 9" key="1">
    <citation type="submission" date="2016-10" db="EMBL/GenBank/DDBJ databases">
        <authorList>
            <person name="de Groot N.N."/>
        </authorList>
    </citation>
    <scope>NUCLEOTIDE SEQUENCE [LARGE SCALE GENOMIC DNA]</scope>
    <source>
        <strain evidence="8 9">DSM 21668</strain>
    </source>
</reference>
<keyword evidence="3 5" id="KW-0808">Transferase</keyword>
<dbReference type="PANTHER" id="PTHR11138:SF5">
    <property type="entry name" value="METHIONYL-TRNA FORMYLTRANSFERASE, MITOCHONDRIAL"/>
    <property type="match status" value="1"/>
</dbReference>
<dbReference type="GO" id="GO:0005829">
    <property type="term" value="C:cytosol"/>
    <property type="evidence" value="ECO:0007669"/>
    <property type="project" value="TreeGrafter"/>
</dbReference>
<sequence length="320" mass="35812">MIFEDGCLSDNESYYVSMRILFLGTPEFAVESLRALVENGCNVVAVVTAPDKPAGRGQHVQQSPVKQYAVSAGIPVLQPEKLKNPAFLEELKSYRADLQVIVAFRMLPEVVWNMPPLGTFNLHASLLPQYRGAAPINWAVINGEKKTGVTTFFLQHEIDTGPLIFQEEEPIGPDDTVGTLYERLMHRGAALVVKTVRAIEAGNYPQIPQDESRELKAAPKIFRETCEINWNRPTEAVRDHIRGLSPYPAAWTTLLGKTCKVYRAERVESSEEAAPGNYTTDHKTYLRFRCADGWLSLTELQLEGKKRMGIEELLRGIKGL</sequence>
<feature type="domain" description="Formyl transferase N-terminal" evidence="6">
    <location>
        <begin position="18"/>
        <end position="195"/>
    </location>
</feature>
<dbReference type="InterPro" id="IPR041711">
    <property type="entry name" value="Met-tRNA-FMT_N"/>
</dbReference>
<dbReference type="EC" id="2.1.2.9" evidence="2 5"/>
<dbReference type="Gene3D" id="3.40.50.12230">
    <property type="match status" value="1"/>
</dbReference>
<evidence type="ECO:0000259" key="7">
    <source>
        <dbReference type="Pfam" id="PF02911"/>
    </source>
</evidence>